<comment type="function">
    <text evidence="5">Has an important function as a repair enzyme for proteins that have been inactivated by oxidation. Catalyzes the reversible oxidation-reduction of methionine sulfoxide in proteins to methionine.</text>
</comment>
<keyword evidence="2 5" id="KW-0560">Oxidoreductase</keyword>
<dbReference type="Gene3D" id="3.30.1060.10">
    <property type="entry name" value="Peptide methionine sulphoxide reductase MsrA"/>
    <property type="match status" value="1"/>
</dbReference>
<dbReference type="AlphaFoldDB" id="A0A1I6PMW8"/>
<comment type="catalytic activity">
    <reaction evidence="4 5">
        <text>[thioredoxin]-disulfide + L-methionine + H2O = L-methionine (S)-S-oxide + [thioredoxin]-dithiol</text>
        <dbReference type="Rhea" id="RHEA:19993"/>
        <dbReference type="Rhea" id="RHEA-COMP:10698"/>
        <dbReference type="Rhea" id="RHEA-COMP:10700"/>
        <dbReference type="ChEBI" id="CHEBI:15377"/>
        <dbReference type="ChEBI" id="CHEBI:29950"/>
        <dbReference type="ChEBI" id="CHEBI:50058"/>
        <dbReference type="ChEBI" id="CHEBI:57844"/>
        <dbReference type="ChEBI" id="CHEBI:58772"/>
        <dbReference type="EC" id="1.8.4.11"/>
    </reaction>
</comment>
<dbReference type="GO" id="GO:0008113">
    <property type="term" value="F:peptide-methionine (S)-S-oxide reductase activity"/>
    <property type="evidence" value="ECO:0007669"/>
    <property type="project" value="UniProtKB-UniRule"/>
</dbReference>
<name>A0A1I6PMW8_9BACL</name>
<evidence type="ECO:0000256" key="3">
    <source>
        <dbReference type="ARBA" id="ARBA00047806"/>
    </source>
</evidence>
<feature type="active site" evidence="5">
    <location>
        <position position="13"/>
    </location>
</feature>
<feature type="domain" description="Peptide methionine sulphoxide reductase MsrA" evidence="6">
    <location>
        <begin position="6"/>
        <end position="157"/>
    </location>
</feature>
<dbReference type="EC" id="1.8.4.11" evidence="5"/>
<dbReference type="Pfam" id="PF01625">
    <property type="entry name" value="PMSR"/>
    <property type="match status" value="1"/>
</dbReference>
<evidence type="ECO:0000256" key="5">
    <source>
        <dbReference type="HAMAP-Rule" id="MF_01401"/>
    </source>
</evidence>
<dbReference type="GO" id="GO:0033744">
    <property type="term" value="F:L-methionine:thioredoxin-disulfide S-oxidoreductase activity"/>
    <property type="evidence" value="ECO:0007669"/>
    <property type="project" value="RHEA"/>
</dbReference>
<keyword evidence="8" id="KW-1185">Reference proteome</keyword>
<dbReference type="PANTHER" id="PTHR43774:SF1">
    <property type="entry name" value="PEPTIDE METHIONINE SULFOXIDE REDUCTASE MSRA 2"/>
    <property type="match status" value="1"/>
</dbReference>
<gene>
    <name evidence="5" type="primary">msrA</name>
    <name evidence="7" type="ORF">SAMN05444972_10220</name>
</gene>
<evidence type="ECO:0000256" key="4">
    <source>
        <dbReference type="ARBA" id="ARBA00048782"/>
    </source>
</evidence>
<comment type="similarity">
    <text evidence="1 5">Belongs to the MsrA Met sulfoxide reductase family.</text>
</comment>
<dbReference type="PANTHER" id="PTHR43774">
    <property type="entry name" value="PEPTIDE METHIONINE SULFOXIDE REDUCTASE"/>
    <property type="match status" value="1"/>
</dbReference>
<dbReference type="SUPFAM" id="SSF55068">
    <property type="entry name" value="Peptide methionine sulfoxide reductase"/>
    <property type="match status" value="1"/>
</dbReference>
<dbReference type="InterPro" id="IPR036509">
    <property type="entry name" value="Met_Sox_Rdtase_MsrA_sf"/>
</dbReference>
<evidence type="ECO:0000313" key="8">
    <source>
        <dbReference type="Proteomes" id="UP000198660"/>
    </source>
</evidence>
<evidence type="ECO:0000256" key="2">
    <source>
        <dbReference type="ARBA" id="ARBA00023002"/>
    </source>
</evidence>
<sequence length="159" mass="18270">MAWMAQATFGAGCFWGVEELFRNIEGVTATAVGYMGGQKENPTYQEVCTDETGHAEVVDLEFDPTQVSYDQLLDIFWENHNPTTLNRQGPDMGSQYRSAIFYHTPEQREIAEKSKRELNASGRWKDPVVTVIEEAKTFYRGEEYHQRYLQKRGQSSCQI</sequence>
<dbReference type="NCBIfam" id="TIGR00401">
    <property type="entry name" value="msrA"/>
    <property type="match status" value="1"/>
</dbReference>
<evidence type="ECO:0000313" key="7">
    <source>
        <dbReference type="EMBL" id="SFS41470.1"/>
    </source>
</evidence>
<reference evidence="8" key="1">
    <citation type="submission" date="2016-10" db="EMBL/GenBank/DDBJ databases">
        <authorList>
            <person name="Varghese N."/>
            <person name="Submissions S."/>
        </authorList>
    </citation>
    <scope>NUCLEOTIDE SEQUENCE [LARGE SCALE GENOMIC DNA]</scope>
    <source>
        <strain evidence="8">DSM 45789</strain>
    </source>
</reference>
<accession>A0A1I6PMW8</accession>
<evidence type="ECO:0000256" key="1">
    <source>
        <dbReference type="ARBA" id="ARBA00005591"/>
    </source>
</evidence>
<dbReference type="HAMAP" id="MF_01401">
    <property type="entry name" value="MsrA"/>
    <property type="match status" value="1"/>
</dbReference>
<comment type="catalytic activity">
    <reaction evidence="3 5">
        <text>L-methionyl-[protein] + [thioredoxin]-disulfide + H2O = L-methionyl-(S)-S-oxide-[protein] + [thioredoxin]-dithiol</text>
        <dbReference type="Rhea" id="RHEA:14217"/>
        <dbReference type="Rhea" id="RHEA-COMP:10698"/>
        <dbReference type="Rhea" id="RHEA-COMP:10700"/>
        <dbReference type="Rhea" id="RHEA-COMP:12313"/>
        <dbReference type="Rhea" id="RHEA-COMP:12315"/>
        <dbReference type="ChEBI" id="CHEBI:15377"/>
        <dbReference type="ChEBI" id="CHEBI:16044"/>
        <dbReference type="ChEBI" id="CHEBI:29950"/>
        <dbReference type="ChEBI" id="CHEBI:44120"/>
        <dbReference type="ChEBI" id="CHEBI:50058"/>
        <dbReference type="EC" id="1.8.4.11"/>
    </reaction>
</comment>
<organism evidence="7 8">
    <name type="scientific">Marininema halotolerans</name>
    <dbReference type="NCBI Taxonomy" id="1155944"/>
    <lineage>
        <taxon>Bacteria</taxon>
        <taxon>Bacillati</taxon>
        <taxon>Bacillota</taxon>
        <taxon>Bacilli</taxon>
        <taxon>Bacillales</taxon>
        <taxon>Thermoactinomycetaceae</taxon>
        <taxon>Marininema</taxon>
    </lineage>
</organism>
<dbReference type="Proteomes" id="UP000198660">
    <property type="component" value="Unassembled WGS sequence"/>
</dbReference>
<dbReference type="InterPro" id="IPR002569">
    <property type="entry name" value="Met_Sox_Rdtase_MsrA_dom"/>
</dbReference>
<proteinExistence type="inferred from homology"/>
<evidence type="ECO:0000259" key="6">
    <source>
        <dbReference type="Pfam" id="PF01625"/>
    </source>
</evidence>
<protein>
    <recommendedName>
        <fullName evidence="5">Peptide methionine sulfoxide reductase MsrA</fullName>
        <shortName evidence="5">Protein-methionine-S-oxide reductase</shortName>
        <ecNumber evidence="5">1.8.4.11</ecNumber>
    </recommendedName>
    <alternativeName>
        <fullName evidence="5">Peptide-methionine (S)-S-oxide reductase</fullName>
        <shortName evidence="5">Peptide Met(O) reductase</shortName>
    </alternativeName>
</protein>
<dbReference type="EMBL" id="FPAA01000002">
    <property type="protein sequence ID" value="SFS41470.1"/>
    <property type="molecule type" value="Genomic_DNA"/>
</dbReference>